<accession>G0UD95</accession>
<proteinExistence type="predicted"/>
<reference evidence="7" key="1">
    <citation type="journal article" date="2012" name="Proc. Natl. Acad. Sci. U.S.A.">
        <title>Antigenic diversity is generated by distinct evolutionary mechanisms in African trypanosome species.</title>
        <authorList>
            <person name="Jackson A.P."/>
            <person name="Berry A."/>
            <person name="Aslett M."/>
            <person name="Allison H.C."/>
            <person name="Burton P."/>
            <person name="Vavrova-Anderson J."/>
            <person name="Brown R."/>
            <person name="Browne H."/>
            <person name="Corton N."/>
            <person name="Hauser H."/>
            <person name="Gamble J."/>
            <person name="Gilderthorp R."/>
            <person name="Marcello L."/>
            <person name="McQuillan J."/>
            <person name="Otto T.D."/>
            <person name="Quail M.A."/>
            <person name="Sanders M.J."/>
            <person name="van Tonder A."/>
            <person name="Ginger M.L."/>
            <person name="Field M.C."/>
            <person name="Barry J.D."/>
            <person name="Hertz-Fowler C."/>
            <person name="Berriman M."/>
        </authorList>
    </citation>
    <scope>NUCLEOTIDE SEQUENCE</scope>
    <source>
        <strain evidence="7">Y486</strain>
    </source>
</reference>
<feature type="region of interest" description="Disordered" evidence="6">
    <location>
        <begin position="367"/>
        <end position="459"/>
    </location>
</feature>
<name>G0UD95_TRYVY</name>
<dbReference type="GO" id="GO:0007051">
    <property type="term" value="P:spindle organization"/>
    <property type="evidence" value="ECO:0007669"/>
    <property type="project" value="TreeGrafter"/>
</dbReference>
<sequence length="1452" mass="166731">MLSQRARSAGSASWLGSGESERGRSPVRLPNIHSRYSSVTQKKAKAKERQVQREAELVLGEMPMHIVGDHAPEALKTMVRAIAVRRESEVPLKKKMPMWQHVRALVIVANREGIRRAHMACRPEEGLYFFEQALSTLKYSSKESVATGNTDEFSDCPCLYKYLTAATLNNKAFHKHTTGEPPQAVQQTLLQALKMHKPAFSTLVLYNLAVVMVASRRFDAAIEHVATCSEVADICLNLDIPNNREIYHLYVQFYTTVATHAIMCHHLLAALAAWCGMRNLEIYQSKLALCCATKFLGKDNVLFLRCQQRLLAAKDGSAAAMIKESEDPPRLQMLTDDFILLKDPLSLQFLNEVTRLRSLNRLQKRNLSTTLKRSTSRRATSSSGASSPNAKIRESPSHSHSLNSGRQPTSSTSSPIQTSGRRNTISSLSRSPSLRDRARRRMSASSPSTTGNKTPQLPPLTTALEEIRKDCAAEFPLHDIFQTPADTIPHQPSMLTYVPESVYECYKHLRKEMRELMGTLGKMHSMHASGHTSPPDHSGQSPIEPFLGNTYSTNGGTPTPDTYIRVTDKKLRTVSKLLPDPYFECLLNAVVSMQCQRRGAVKRREFRKRQRSVQRFVERLHAAERIQFAYRNHVATRDAIAEKYALREHRNLLMRLQPIHQYLRARGSDIEKFHRGTAMIERLKAAIQEQKRRIAAAIRLQSFWRMCATRLSIIRLFNAAMRVQRVWRGHRGRTIARERRVRRRLEEQDRCAVHTRYARILQRWWLRFILMKQARRKMEQQQREILAYLDERDQADDEVLSRYKDLDLVFASTLKILAVLCGFRARRECAHKYKYLLLRRMFVLRFVCMQQGRKKLQELRERRMHERFLQRRREEVADAVVIMQRAVRHWLARCEGRKSLDKLQHVHAMAGVIQRVYRRHRGRRLLHMVKVEAQLQEEQRMMRQLRLYCVSKIQATWRMFYERKMNLDFLRFLRFDRHNYVARIQRAWRAYQARMELNLLRSQYLLQHRQEQEEQLMLVSIVRIQSVVRMFLVRHQLLLSGIKLRPTPAKLYRCARSIQMAWRRHAAYVYVHQLRFSRAYYDQQKVNVESLYTYATMIQSIVRAKILNPRLVAARLAELGGRGEGREPLEEVMRKRCAAVTIQKNFRHARYYAPLPITPEMLGSSEDQGPSVPPVPSFTSDSETQDVETARCCSRDLPTKSSIHMGTLSLPTIRVGLLNARVGVQAVDLETARSDAGEVQDEYINSADSPMGVQEVTAVKCASYNLSTRSSSRTAAVALCATYVEESVTEEHHYPINVVNVEFSTEEAREAVADLPCSPMGAEGVVVNESAPLCPVLSTPIQVETGAGALPSLPQLNDCGTNQDTYEDATEAFTPAPHEQASVVHIEPAVVRLLQRCGRGYASRRAAHISLVHGPRWRAAIEIQRIWRGVVDRQMIEVYYEFYTTEVTEVLQ</sequence>
<evidence type="ECO:0000256" key="3">
    <source>
        <dbReference type="ARBA" id="ARBA00022737"/>
    </source>
</evidence>
<feature type="coiled-coil region" evidence="5">
    <location>
        <begin position="771"/>
        <end position="798"/>
    </location>
</feature>
<dbReference type="PROSITE" id="PS50096">
    <property type="entry name" value="IQ"/>
    <property type="match status" value="4"/>
</dbReference>
<dbReference type="EMBL" id="HE573027">
    <property type="protein sequence ID" value="CCC53806.1"/>
    <property type="molecule type" value="Genomic_DNA"/>
</dbReference>
<dbReference type="PANTHER" id="PTHR22706:SF1">
    <property type="entry name" value="ASSEMBLY FACTOR FOR SPINDLE MICROTUBULES"/>
    <property type="match status" value="1"/>
</dbReference>
<dbReference type="GO" id="GO:0005516">
    <property type="term" value="F:calmodulin binding"/>
    <property type="evidence" value="ECO:0007669"/>
    <property type="project" value="UniProtKB-KW"/>
</dbReference>
<evidence type="ECO:0000256" key="2">
    <source>
        <dbReference type="ARBA" id="ARBA00022490"/>
    </source>
</evidence>
<dbReference type="GO" id="GO:0000278">
    <property type="term" value="P:mitotic cell cycle"/>
    <property type="evidence" value="ECO:0007669"/>
    <property type="project" value="TreeGrafter"/>
</dbReference>
<evidence type="ECO:0000256" key="1">
    <source>
        <dbReference type="ARBA" id="ARBA00004496"/>
    </source>
</evidence>
<evidence type="ECO:0000256" key="5">
    <source>
        <dbReference type="SAM" id="Coils"/>
    </source>
</evidence>
<feature type="compositionally biased region" description="Low complexity" evidence="6">
    <location>
        <begin position="407"/>
        <end position="419"/>
    </location>
</feature>
<feature type="compositionally biased region" description="Low complexity" evidence="6">
    <location>
        <begin position="367"/>
        <end position="387"/>
    </location>
</feature>
<feature type="region of interest" description="Disordered" evidence="6">
    <location>
        <begin position="1163"/>
        <end position="1187"/>
    </location>
</feature>
<dbReference type="Pfam" id="PF00612">
    <property type="entry name" value="IQ"/>
    <property type="match status" value="5"/>
</dbReference>
<protein>
    <submittedName>
        <fullName evidence="7">Uncharacterized protein</fullName>
    </submittedName>
</protein>
<dbReference type="InterPro" id="IPR000048">
    <property type="entry name" value="IQ_motif_EF-hand-BS"/>
</dbReference>
<keyword evidence="2" id="KW-0963">Cytoplasm</keyword>
<dbReference type="GO" id="GO:0005737">
    <property type="term" value="C:cytoplasm"/>
    <property type="evidence" value="ECO:0007669"/>
    <property type="project" value="UniProtKB-SubCell"/>
</dbReference>
<feature type="region of interest" description="Disordered" evidence="6">
    <location>
        <begin position="525"/>
        <end position="561"/>
    </location>
</feature>
<evidence type="ECO:0000256" key="6">
    <source>
        <dbReference type="SAM" id="MobiDB-lite"/>
    </source>
</evidence>
<keyword evidence="3" id="KW-0677">Repeat</keyword>
<dbReference type="PANTHER" id="PTHR22706">
    <property type="entry name" value="ASSEMBLY FACTOR FOR SPINDLE MICROTUBULES"/>
    <property type="match status" value="1"/>
</dbReference>
<dbReference type="GO" id="GO:0000922">
    <property type="term" value="C:spindle pole"/>
    <property type="evidence" value="ECO:0007669"/>
    <property type="project" value="TreeGrafter"/>
</dbReference>
<keyword evidence="4" id="KW-0112">Calmodulin-binding</keyword>
<keyword evidence="5" id="KW-0175">Coiled coil</keyword>
<dbReference type="GO" id="GO:0051295">
    <property type="term" value="P:establishment of meiotic spindle localization"/>
    <property type="evidence" value="ECO:0007669"/>
    <property type="project" value="TreeGrafter"/>
</dbReference>
<evidence type="ECO:0000313" key="7">
    <source>
        <dbReference type="EMBL" id="CCC53806.1"/>
    </source>
</evidence>
<feature type="compositionally biased region" description="Polar residues" evidence="6">
    <location>
        <begin position="549"/>
        <end position="560"/>
    </location>
</feature>
<dbReference type="VEuPathDB" id="TriTrypDB:TvY486_1112900"/>
<feature type="region of interest" description="Disordered" evidence="6">
    <location>
        <begin position="1"/>
        <end position="49"/>
    </location>
</feature>
<organism evidence="7">
    <name type="scientific">Trypanosoma vivax (strain Y486)</name>
    <dbReference type="NCBI Taxonomy" id="1055687"/>
    <lineage>
        <taxon>Eukaryota</taxon>
        <taxon>Discoba</taxon>
        <taxon>Euglenozoa</taxon>
        <taxon>Kinetoplastea</taxon>
        <taxon>Metakinetoplastina</taxon>
        <taxon>Trypanosomatida</taxon>
        <taxon>Trypanosomatidae</taxon>
        <taxon>Trypanosoma</taxon>
        <taxon>Duttonella</taxon>
    </lineage>
</organism>
<dbReference type="InterPro" id="IPR051185">
    <property type="entry name" value="ASPM"/>
</dbReference>
<evidence type="ECO:0000256" key="4">
    <source>
        <dbReference type="ARBA" id="ARBA00022860"/>
    </source>
</evidence>
<gene>
    <name evidence="7" type="ORF">TVY486_1112900</name>
</gene>
<comment type="subcellular location">
    <subcellularLocation>
        <location evidence="1">Cytoplasm</location>
    </subcellularLocation>
</comment>
<dbReference type="Gene3D" id="1.20.5.190">
    <property type="match status" value="4"/>
</dbReference>
<dbReference type="SMART" id="SM00015">
    <property type="entry name" value="IQ"/>
    <property type="match status" value="10"/>
</dbReference>